<feature type="domain" description="Mur ligase C-terminal" evidence="3">
    <location>
        <begin position="357"/>
        <end position="480"/>
    </location>
</feature>
<dbReference type="GO" id="GO:0008360">
    <property type="term" value="P:regulation of cell shape"/>
    <property type="evidence" value="ECO:0007669"/>
    <property type="project" value="InterPro"/>
</dbReference>
<dbReference type="GO" id="GO:0008765">
    <property type="term" value="F:UDP-N-acetylmuramoylalanyl-D-glutamate-2,6-diaminopimelate ligase activity"/>
    <property type="evidence" value="ECO:0007669"/>
    <property type="project" value="UniProtKB-EC"/>
</dbReference>
<feature type="domain" description="Mur ligase N-terminal catalytic" evidence="2">
    <location>
        <begin position="55"/>
        <end position="118"/>
    </location>
</feature>
<dbReference type="EC" id="6.3.2.13" evidence="5"/>
<sequence>MTFSHHNINHQQEALLSFPAQAGGMSCCSVSLRLLFPQASFVGCADIVVTDVANHSNDCKAGSLFAAMTGTHLNGATFIDSAIQNGATSVMVEQPVAEIRVPQIVVKNVREAYAKLTATLNGHPSTKLNIAAVTGTNGKTTVTWLVRSILQSAGHQTGLLGTIEYDDSKQQQPASLSTPDAQLLSQWLGSMVQHNATHVAMEVTSHALHQHRLSGTEIDVAVVTNITQDHFDYHKNETAYKKCKATLFNYCKPNGTVVLNLDDANSKSLQAEIDQSLQLITYSLEEPANITAIIQETTLQGSRFLLSIDGEKIGVRTSLFGKHHISNCLAAAAVAHRFGVSLDEIAAGIQSLEIIPGRMERIDCGQSFGLFVDYAHTDDALRKTISTLREMTTGRIITVFGAGGDRDRSKRALLGQAASLADIAVVTSDNPRTENPQQIIDEIVSGIQTTTHIEIDRESAIRWAIEEAEPGDILLVAGKGHETEQLVGTKRTSFDDRVVCRNILQNSLQSSRLKQFISA</sequence>
<comment type="similarity">
    <text evidence="1">Belongs to the MurCDEF family. MurE subfamily.</text>
</comment>
<dbReference type="NCBIfam" id="NF001124">
    <property type="entry name" value="PRK00139.1-2"/>
    <property type="match status" value="1"/>
</dbReference>
<dbReference type="Gene3D" id="3.40.1390.10">
    <property type="entry name" value="MurE/MurF, N-terminal domain"/>
    <property type="match status" value="1"/>
</dbReference>
<evidence type="ECO:0000259" key="3">
    <source>
        <dbReference type="Pfam" id="PF02875"/>
    </source>
</evidence>
<dbReference type="InterPro" id="IPR005761">
    <property type="entry name" value="UDP-N-AcMur-Glu-dNH2Pim_ligase"/>
</dbReference>
<dbReference type="PANTHER" id="PTHR23135:SF4">
    <property type="entry name" value="UDP-N-ACETYLMURAMOYL-L-ALANYL-D-GLUTAMATE--2,6-DIAMINOPIMELATE LIGASE MURE HOMOLOG, CHLOROPLASTIC"/>
    <property type="match status" value="1"/>
</dbReference>
<reference evidence="5" key="1">
    <citation type="submission" date="2018-06" db="EMBL/GenBank/DDBJ databases">
        <authorList>
            <person name="Zhirakovskaya E."/>
        </authorList>
    </citation>
    <scope>NUCLEOTIDE SEQUENCE</scope>
</reference>
<evidence type="ECO:0000259" key="4">
    <source>
        <dbReference type="Pfam" id="PF08245"/>
    </source>
</evidence>
<dbReference type="InterPro" id="IPR035911">
    <property type="entry name" value="MurE/MurF_N"/>
</dbReference>
<evidence type="ECO:0000256" key="1">
    <source>
        <dbReference type="ARBA" id="ARBA00005898"/>
    </source>
</evidence>
<evidence type="ECO:0000259" key="2">
    <source>
        <dbReference type="Pfam" id="PF01225"/>
    </source>
</evidence>
<accession>A0A3B1DML5</accession>
<name>A0A3B1DML5_9ZZZZ</name>
<dbReference type="InterPro" id="IPR000713">
    <property type="entry name" value="Mur_ligase_N"/>
</dbReference>
<dbReference type="Gene3D" id="3.40.1190.10">
    <property type="entry name" value="Mur-like, catalytic domain"/>
    <property type="match status" value="1"/>
</dbReference>
<dbReference type="NCBIfam" id="TIGR01085">
    <property type="entry name" value="murE"/>
    <property type="match status" value="1"/>
</dbReference>
<dbReference type="Pfam" id="PF02875">
    <property type="entry name" value="Mur_ligase_C"/>
    <property type="match status" value="1"/>
</dbReference>
<dbReference type="Pfam" id="PF01225">
    <property type="entry name" value="Mur_ligase"/>
    <property type="match status" value="1"/>
</dbReference>
<dbReference type="InterPro" id="IPR013221">
    <property type="entry name" value="Mur_ligase_cen"/>
</dbReference>
<dbReference type="InterPro" id="IPR004101">
    <property type="entry name" value="Mur_ligase_C"/>
</dbReference>
<dbReference type="SUPFAM" id="SSF53623">
    <property type="entry name" value="MurD-like peptide ligases, catalytic domain"/>
    <property type="match status" value="1"/>
</dbReference>
<feature type="domain" description="Mur ligase central" evidence="4">
    <location>
        <begin position="133"/>
        <end position="335"/>
    </location>
</feature>
<keyword evidence="5" id="KW-0436">Ligase</keyword>
<protein>
    <submittedName>
        <fullName evidence="5">UDP-N-acetylmuramoylalanyl-D-glutamate--2,6-diaminopimelate ligase</fullName>
        <ecNumber evidence="5">6.3.2.13</ecNumber>
    </submittedName>
</protein>
<dbReference type="GO" id="GO:0051301">
    <property type="term" value="P:cell division"/>
    <property type="evidence" value="ECO:0007669"/>
    <property type="project" value="InterPro"/>
</dbReference>
<proteinExistence type="inferred from homology"/>
<dbReference type="PANTHER" id="PTHR23135">
    <property type="entry name" value="MUR LIGASE FAMILY MEMBER"/>
    <property type="match status" value="1"/>
</dbReference>
<gene>
    <name evidence="5" type="ORF">MNBD_PLANCTO02-1299</name>
</gene>
<evidence type="ECO:0000313" key="5">
    <source>
        <dbReference type="EMBL" id="VAX37298.1"/>
    </source>
</evidence>
<dbReference type="Gene3D" id="3.90.190.20">
    <property type="entry name" value="Mur ligase, C-terminal domain"/>
    <property type="match status" value="1"/>
</dbReference>
<dbReference type="NCBIfam" id="NF001126">
    <property type="entry name" value="PRK00139.1-4"/>
    <property type="match status" value="1"/>
</dbReference>
<dbReference type="GO" id="GO:0005524">
    <property type="term" value="F:ATP binding"/>
    <property type="evidence" value="ECO:0007669"/>
    <property type="project" value="InterPro"/>
</dbReference>
<dbReference type="SUPFAM" id="SSF63418">
    <property type="entry name" value="MurE/MurF N-terminal domain"/>
    <property type="match status" value="1"/>
</dbReference>
<organism evidence="5">
    <name type="scientific">hydrothermal vent metagenome</name>
    <dbReference type="NCBI Taxonomy" id="652676"/>
    <lineage>
        <taxon>unclassified sequences</taxon>
        <taxon>metagenomes</taxon>
        <taxon>ecological metagenomes</taxon>
    </lineage>
</organism>
<dbReference type="EMBL" id="UOGL01000112">
    <property type="protein sequence ID" value="VAX37298.1"/>
    <property type="molecule type" value="Genomic_DNA"/>
</dbReference>
<dbReference type="InterPro" id="IPR036565">
    <property type="entry name" value="Mur-like_cat_sf"/>
</dbReference>
<dbReference type="HAMAP" id="MF_00208">
    <property type="entry name" value="MurE"/>
    <property type="match status" value="1"/>
</dbReference>
<dbReference type="InterPro" id="IPR036615">
    <property type="entry name" value="Mur_ligase_C_dom_sf"/>
</dbReference>
<dbReference type="SUPFAM" id="SSF53244">
    <property type="entry name" value="MurD-like peptide ligases, peptide-binding domain"/>
    <property type="match status" value="1"/>
</dbReference>
<dbReference type="GO" id="GO:0005737">
    <property type="term" value="C:cytoplasm"/>
    <property type="evidence" value="ECO:0007669"/>
    <property type="project" value="InterPro"/>
</dbReference>
<dbReference type="AlphaFoldDB" id="A0A3B1DML5"/>
<dbReference type="Pfam" id="PF08245">
    <property type="entry name" value="Mur_ligase_M"/>
    <property type="match status" value="1"/>
</dbReference>